<dbReference type="Proteomes" id="UP000230407">
    <property type="component" value="Unassembled WGS sequence"/>
</dbReference>
<dbReference type="InterPro" id="IPR009057">
    <property type="entry name" value="Homeodomain-like_sf"/>
</dbReference>
<evidence type="ECO:0000313" key="7">
    <source>
        <dbReference type="EMBL" id="PJE99776.1"/>
    </source>
</evidence>
<dbReference type="SUPFAM" id="SSF46689">
    <property type="entry name" value="Homeodomain-like"/>
    <property type="match status" value="1"/>
</dbReference>
<dbReference type="Gene3D" id="1.10.357.10">
    <property type="entry name" value="Tetracycline Repressor, domain 2"/>
    <property type="match status" value="1"/>
</dbReference>
<feature type="compositionally biased region" description="Gly residues" evidence="5">
    <location>
        <begin position="151"/>
        <end position="165"/>
    </location>
</feature>
<dbReference type="PROSITE" id="PS50977">
    <property type="entry name" value="HTH_TETR_2"/>
    <property type="match status" value="1"/>
</dbReference>
<evidence type="ECO:0000256" key="2">
    <source>
        <dbReference type="ARBA" id="ARBA00023125"/>
    </source>
</evidence>
<dbReference type="GO" id="GO:0000976">
    <property type="term" value="F:transcription cis-regulatory region binding"/>
    <property type="evidence" value="ECO:0007669"/>
    <property type="project" value="TreeGrafter"/>
</dbReference>
<feature type="domain" description="HTH tetR-type" evidence="6">
    <location>
        <begin position="14"/>
        <end position="74"/>
    </location>
</feature>
<feature type="DNA-binding region" description="H-T-H motif" evidence="4">
    <location>
        <begin position="37"/>
        <end position="56"/>
    </location>
</feature>
<dbReference type="Pfam" id="PF13305">
    <property type="entry name" value="TetR_C_33"/>
    <property type="match status" value="1"/>
</dbReference>
<evidence type="ECO:0000259" key="6">
    <source>
        <dbReference type="PROSITE" id="PS50977"/>
    </source>
</evidence>
<protein>
    <submittedName>
        <fullName evidence="7">TetR/AcrR family transcriptional regulator</fullName>
    </submittedName>
</protein>
<evidence type="ECO:0000256" key="4">
    <source>
        <dbReference type="PROSITE-ProRule" id="PRU00335"/>
    </source>
</evidence>
<feature type="region of interest" description="Disordered" evidence="5">
    <location>
        <begin position="134"/>
        <end position="165"/>
    </location>
</feature>
<sequence length="248" mass="25381">MRTDGTGKSGYHHGDLRNALIEAATELARAGGPEAVVLRAAARRVGVSPTAAYRHFTGQGDLLRAVKARGQRWLADTMEEVVGELVRGDGCDGDAGAAAEERVRAMGLGYLRFALAEPGLFRAAFCRLPLPEEETTGKRAGKATGKAVEGEAGGDAGGDAGGFGPDGPRDTRAASAYGLLGEALDALAATGRMPAGRRPGAEFAAWSAVHGLAVLTLDGPLSRLPGEQRDAVVEGVLASVLRGLTAPA</sequence>
<comment type="caution">
    <text evidence="7">The sequence shown here is derived from an EMBL/GenBank/DDBJ whole genome shotgun (WGS) entry which is preliminary data.</text>
</comment>
<dbReference type="PANTHER" id="PTHR30055:SF220">
    <property type="entry name" value="TETR-FAMILY REGULATORY PROTEIN"/>
    <property type="match status" value="1"/>
</dbReference>
<dbReference type="AlphaFoldDB" id="A0A2M8M6G2"/>
<dbReference type="InterPro" id="IPR036271">
    <property type="entry name" value="Tet_transcr_reg_TetR-rel_C_sf"/>
</dbReference>
<dbReference type="PANTHER" id="PTHR30055">
    <property type="entry name" value="HTH-TYPE TRANSCRIPTIONAL REGULATOR RUTR"/>
    <property type="match status" value="1"/>
</dbReference>
<gene>
    <name evidence="7" type="ORF">CUT44_03305</name>
</gene>
<proteinExistence type="predicted"/>
<accession>A0A2M8M6G2</accession>
<evidence type="ECO:0000256" key="5">
    <source>
        <dbReference type="SAM" id="MobiDB-lite"/>
    </source>
</evidence>
<reference evidence="7 8" key="1">
    <citation type="submission" date="2017-11" db="EMBL/GenBank/DDBJ databases">
        <title>Streptomyces carmine sp. nov., a novel actinomycete isolated from Sophora alopecuroides in Xinjiang, China.</title>
        <authorList>
            <person name="Wang Y."/>
            <person name="Luo X."/>
            <person name="Wan C."/>
            <person name="Zhang L."/>
        </authorList>
    </citation>
    <scope>NUCLEOTIDE SEQUENCE [LARGE SCALE GENOMIC DNA]</scope>
    <source>
        <strain evidence="7 8">TRM SA0054</strain>
    </source>
</reference>
<keyword evidence="8" id="KW-1185">Reference proteome</keyword>
<evidence type="ECO:0000256" key="1">
    <source>
        <dbReference type="ARBA" id="ARBA00023015"/>
    </source>
</evidence>
<dbReference type="InterPro" id="IPR025996">
    <property type="entry name" value="MT1864/Rv1816-like_C"/>
</dbReference>
<keyword evidence="2 4" id="KW-0238">DNA-binding</keyword>
<keyword evidence="1" id="KW-0805">Transcription regulation</keyword>
<dbReference type="EMBL" id="PGGW01000011">
    <property type="protein sequence ID" value="PJE99776.1"/>
    <property type="molecule type" value="Genomic_DNA"/>
</dbReference>
<evidence type="ECO:0000256" key="3">
    <source>
        <dbReference type="ARBA" id="ARBA00023163"/>
    </source>
</evidence>
<dbReference type="InterPro" id="IPR050109">
    <property type="entry name" value="HTH-type_TetR-like_transc_reg"/>
</dbReference>
<keyword evidence="3" id="KW-0804">Transcription</keyword>
<dbReference type="SUPFAM" id="SSF48498">
    <property type="entry name" value="Tetracyclin repressor-like, C-terminal domain"/>
    <property type="match status" value="1"/>
</dbReference>
<organism evidence="7 8">
    <name type="scientific">Streptomyces carminius</name>
    <dbReference type="NCBI Taxonomy" id="2665496"/>
    <lineage>
        <taxon>Bacteria</taxon>
        <taxon>Bacillati</taxon>
        <taxon>Actinomycetota</taxon>
        <taxon>Actinomycetes</taxon>
        <taxon>Kitasatosporales</taxon>
        <taxon>Streptomycetaceae</taxon>
        <taxon>Streptomyces</taxon>
    </lineage>
</organism>
<dbReference type="InterPro" id="IPR001647">
    <property type="entry name" value="HTH_TetR"/>
</dbReference>
<dbReference type="GO" id="GO:0003700">
    <property type="term" value="F:DNA-binding transcription factor activity"/>
    <property type="evidence" value="ECO:0007669"/>
    <property type="project" value="TreeGrafter"/>
</dbReference>
<name>A0A2M8M6G2_9ACTN</name>
<evidence type="ECO:0000313" key="8">
    <source>
        <dbReference type="Proteomes" id="UP000230407"/>
    </source>
</evidence>
<dbReference type="Pfam" id="PF00440">
    <property type="entry name" value="TetR_N"/>
    <property type="match status" value="1"/>
</dbReference>